<dbReference type="EMBL" id="JANCYW010000004">
    <property type="protein sequence ID" value="KAK4535225.1"/>
    <property type="molecule type" value="Genomic_DNA"/>
</dbReference>
<evidence type="ECO:0000313" key="2">
    <source>
        <dbReference type="EMBL" id="KAK4535225.1"/>
    </source>
</evidence>
<reference evidence="2 3" key="1">
    <citation type="submission" date="2022-07" db="EMBL/GenBank/DDBJ databases">
        <title>Genome-wide signatures of adaptation to extreme environments.</title>
        <authorList>
            <person name="Cho C.H."/>
            <person name="Yoon H.S."/>
        </authorList>
    </citation>
    <scope>NUCLEOTIDE SEQUENCE [LARGE SCALE GENOMIC DNA]</scope>
    <source>
        <strain evidence="2 3">DBV 063 E5</strain>
    </source>
</reference>
<dbReference type="AlphaFoldDB" id="A0AAV9IT03"/>
<dbReference type="Proteomes" id="UP001301350">
    <property type="component" value="Unassembled WGS sequence"/>
</dbReference>
<evidence type="ECO:0000313" key="3">
    <source>
        <dbReference type="Proteomes" id="UP001301350"/>
    </source>
</evidence>
<comment type="caution">
    <text evidence="2">The sequence shown here is derived from an EMBL/GenBank/DDBJ whole genome shotgun (WGS) entry which is preliminary data.</text>
</comment>
<keyword evidence="3" id="KW-1185">Reference proteome</keyword>
<sequence>MAHASTGEPSVGDGSSGRLAGGDPAAGAELRTQLRTRLYELCDKIIRAHADLLRFLQVHCGSSQETKVDGRPVLHAAASSRPTAATAVAADAVSDLQLEVAGRELQDAVASLEALLSDVRKLLVVQEQLQRLIPEAVTTLSERDRSSPAGQGGAGDQKTAASRRQPESEELRRVMDFVKRQLA</sequence>
<gene>
    <name evidence="2" type="ORF">CDCA_CDCA04G1250</name>
</gene>
<name>A0AAV9IT03_CYACA</name>
<protein>
    <submittedName>
        <fullName evidence="2">Uncharacterized protein</fullName>
    </submittedName>
</protein>
<organism evidence="2 3">
    <name type="scientific">Cyanidium caldarium</name>
    <name type="common">Red alga</name>
    <dbReference type="NCBI Taxonomy" id="2771"/>
    <lineage>
        <taxon>Eukaryota</taxon>
        <taxon>Rhodophyta</taxon>
        <taxon>Bangiophyceae</taxon>
        <taxon>Cyanidiales</taxon>
        <taxon>Cyanidiaceae</taxon>
        <taxon>Cyanidium</taxon>
    </lineage>
</organism>
<proteinExistence type="predicted"/>
<accession>A0AAV9IT03</accession>
<feature type="region of interest" description="Disordered" evidence="1">
    <location>
        <begin position="139"/>
        <end position="172"/>
    </location>
</feature>
<feature type="region of interest" description="Disordered" evidence="1">
    <location>
        <begin position="1"/>
        <end position="25"/>
    </location>
</feature>
<evidence type="ECO:0000256" key="1">
    <source>
        <dbReference type="SAM" id="MobiDB-lite"/>
    </source>
</evidence>